<comment type="pathway">
    <text evidence="1 8">Sulfur metabolism; glutathione biosynthesis; glutathione from L-cysteine and L-glutamate: step 1/2.</text>
</comment>
<dbReference type="GO" id="GO:0005524">
    <property type="term" value="F:ATP binding"/>
    <property type="evidence" value="ECO:0007669"/>
    <property type="project" value="UniProtKB-KW"/>
</dbReference>
<evidence type="ECO:0000256" key="7">
    <source>
        <dbReference type="ARBA" id="ARBA00048819"/>
    </source>
</evidence>
<dbReference type="GO" id="GO:0006750">
    <property type="term" value="P:glutathione biosynthetic process"/>
    <property type="evidence" value="ECO:0007669"/>
    <property type="project" value="UniProtKB-UniRule"/>
</dbReference>
<organism evidence="10 11">
    <name type="scientific">Methylovulum psychrotolerans</name>
    <dbReference type="NCBI Taxonomy" id="1704499"/>
    <lineage>
        <taxon>Bacteria</taxon>
        <taxon>Pseudomonadati</taxon>
        <taxon>Pseudomonadota</taxon>
        <taxon>Gammaproteobacteria</taxon>
        <taxon>Methylococcales</taxon>
        <taxon>Methylococcaceae</taxon>
        <taxon>Methylovulum</taxon>
    </lineage>
</organism>
<dbReference type="EMBL" id="PGFZ01000005">
    <property type="protein sequence ID" value="POZ51724.1"/>
    <property type="molecule type" value="Genomic_DNA"/>
</dbReference>
<dbReference type="UniPathway" id="UPA00142">
    <property type="reaction ID" value="UER00209"/>
</dbReference>
<dbReference type="InterPro" id="IPR014746">
    <property type="entry name" value="Gln_synth/guanido_kin_cat_dom"/>
</dbReference>
<evidence type="ECO:0000256" key="8">
    <source>
        <dbReference type="HAMAP-Rule" id="MF_00578"/>
    </source>
</evidence>
<keyword evidence="5 8" id="KW-0547">Nucleotide-binding</keyword>
<keyword evidence="3 8" id="KW-0436">Ligase</keyword>
<dbReference type="GO" id="GO:0004357">
    <property type="term" value="F:glutamate-cysteine ligase activity"/>
    <property type="evidence" value="ECO:0007669"/>
    <property type="project" value="UniProtKB-UniRule"/>
</dbReference>
<reference evidence="10 11" key="1">
    <citation type="submission" date="2017-11" db="EMBL/GenBank/DDBJ databases">
        <title>Draft Genome Sequence of Methylobacter psychrotolerans Sph1T, an Obligate Methanotroph from Low-Temperature Environments.</title>
        <authorList>
            <person name="Oshkin I.Y."/>
            <person name="Miroshnikov K."/>
            <person name="Belova S.E."/>
            <person name="Korzhenkov A."/>
            <person name="Toshchakov S.V."/>
            <person name="Dedysh S.N."/>
        </authorList>
    </citation>
    <scope>NUCLEOTIDE SEQUENCE [LARGE SCALE GENOMIC DNA]</scope>
    <source>
        <strain evidence="10 11">Sph1</strain>
    </source>
</reference>
<comment type="caution">
    <text evidence="10">The sequence shown here is derived from an EMBL/GenBank/DDBJ whole genome shotgun (WGS) entry which is preliminary data.</text>
</comment>
<dbReference type="HAMAP" id="MF_00578">
    <property type="entry name" value="Glu_cys_ligase"/>
    <property type="match status" value="1"/>
</dbReference>
<keyword evidence="6 8" id="KW-0067">ATP-binding</keyword>
<keyword evidence="4 8" id="KW-0317">Glutathione biosynthesis</keyword>
<evidence type="ECO:0000256" key="4">
    <source>
        <dbReference type="ARBA" id="ARBA00022684"/>
    </source>
</evidence>
<dbReference type="GO" id="GO:0046872">
    <property type="term" value="F:metal ion binding"/>
    <property type="evidence" value="ECO:0007669"/>
    <property type="project" value="TreeGrafter"/>
</dbReference>
<accession>A0A2S5CLQ4</accession>
<evidence type="ECO:0000313" key="11">
    <source>
        <dbReference type="Proteomes" id="UP000237423"/>
    </source>
</evidence>
<evidence type="ECO:0000256" key="1">
    <source>
        <dbReference type="ARBA" id="ARBA00005006"/>
    </source>
</evidence>
<dbReference type="Gene3D" id="3.30.590.20">
    <property type="match status" value="1"/>
</dbReference>
<evidence type="ECO:0000259" key="9">
    <source>
        <dbReference type="Pfam" id="PF04262"/>
    </source>
</evidence>
<comment type="similarity">
    <text evidence="2 8">Belongs to the glutamate--cysteine ligase type 1 family. Type 1 subfamily.</text>
</comment>
<evidence type="ECO:0000256" key="3">
    <source>
        <dbReference type="ARBA" id="ARBA00022598"/>
    </source>
</evidence>
<evidence type="ECO:0000313" key="10">
    <source>
        <dbReference type="EMBL" id="POZ51724.1"/>
    </source>
</evidence>
<feature type="domain" description="Glutamate--cysteine ligase" evidence="9">
    <location>
        <begin position="83"/>
        <end position="457"/>
    </location>
</feature>
<dbReference type="Proteomes" id="UP000237423">
    <property type="component" value="Unassembled WGS sequence"/>
</dbReference>
<dbReference type="GO" id="GO:0005829">
    <property type="term" value="C:cytosol"/>
    <property type="evidence" value="ECO:0007669"/>
    <property type="project" value="TreeGrafter"/>
</dbReference>
<dbReference type="SUPFAM" id="SSF55931">
    <property type="entry name" value="Glutamine synthetase/guanido kinase"/>
    <property type="match status" value="1"/>
</dbReference>
<dbReference type="PANTHER" id="PTHR38761:SF1">
    <property type="entry name" value="GLUTAMATE--CYSTEINE LIGASE"/>
    <property type="match status" value="1"/>
</dbReference>
<dbReference type="InterPro" id="IPR006334">
    <property type="entry name" value="Glut_cys_ligase"/>
</dbReference>
<evidence type="ECO:0000256" key="2">
    <source>
        <dbReference type="ARBA" id="ARBA00008772"/>
    </source>
</evidence>
<name>A0A2S5CLQ4_9GAMM</name>
<evidence type="ECO:0000256" key="5">
    <source>
        <dbReference type="ARBA" id="ARBA00022741"/>
    </source>
</evidence>
<dbReference type="PANTHER" id="PTHR38761">
    <property type="entry name" value="GLUTAMATE--CYSTEINE LIGASE"/>
    <property type="match status" value="1"/>
</dbReference>
<sequence>MTLYLTACAYPKVITGKKAFTQGKTIRHKPPIYALHLKAMGLALTIIFCHLPNTLYNGKYLHQTTGAHTHAMTHFTNTLSPRLAQLHTNGLENLLCGGLKGIEKESLRIARNGIIAHTPHPYALGSALTHPHITTDYSEALIELITPPFADIQDTLAYLQSVHQFVYAHLDQEILLGTSMPCGISGDASIPIAEYGTSNVGRMKHIYRHGLWHRYGRTMQAIAGIHFNYSVPEALWPVLHHQENSPLSLADFIATAYFGLIRNFQRIGWLVLYLFGASPAICKSFFNSRPELMAQFAQFDGHTLYHPYATSLRMSDIGYKSKNQANLKIDYNSLSGYVDSLSQAINTPYPDYEAIGTVVDGEYQQLNTHILQIENEFYSTMRPKQIAQSCEKPTVALKRRGVRYVEMRSLDLDIFQPLGIATDTAHFVEALLLTCLLTDSPPMTEQDHQTNNANQLAVAHAGRKPGLELARNGGSILLTDWAQEILTAMQPICATLDANNPQGPYSKALQTQQAKVADPDLTASARLLATMRERSQAFAGFAIAKSAEHAQYFHDLPLDETANQAFLDLAAQSHSKQQAIENQPQLPFDEFLHRYFTQTCS</sequence>
<dbReference type="Pfam" id="PF04262">
    <property type="entry name" value="Glu_cys_ligase"/>
    <property type="match status" value="1"/>
</dbReference>
<gene>
    <name evidence="8" type="primary">gshA</name>
    <name evidence="10" type="ORF">AADEFJLK_02596</name>
</gene>
<dbReference type="EC" id="6.3.2.2" evidence="8"/>
<dbReference type="NCBIfam" id="TIGR01434">
    <property type="entry name" value="glu_cys_ligase"/>
    <property type="match status" value="1"/>
</dbReference>
<dbReference type="InterPro" id="IPR007370">
    <property type="entry name" value="Glu_cys_ligase"/>
</dbReference>
<evidence type="ECO:0000256" key="6">
    <source>
        <dbReference type="ARBA" id="ARBA00022840"/>
    </source>
</evidence>
<comment type="catalytic activity">
    <reaction evidence="7 8">
        <text>L-cysteine + L-glutamate + ATP = gamma-L-glutamyl-L-cysteine + ADP + phosphate + H(+)</text>
        <dbReference type="Rhea" id="RHEA:13285"/>
        <dbReference type="ChEBI" id="CHEBI:15378"/>
        <dbReference type="ChEBI" id="CHEBI:29985"/>
        <dbReference type="ChEBI" id="CHEBI:30616"/>
        <dbReference type="ChEBI" id="CHEBI:35235"/>
        <dbReference type="ChEBI" id="CHEBI:43474"/>
        <dbReference type="ChEBI" id="CHEBI:58173"/>
        <dbReference type="ChEBI" id="CHEBI:456216"/>
        <dbReference type="EC" id="6.3.2.2"/>
    </reaction>
</comment>
<proteinExistence type="inferred from homology"/>
<protein>
    <recommendedName>
        <fullName evidence="8">Glutamate--cysteine ligase</fullName>
        <ecNumber evidence="8">6.3.2.2</ecNumber>
    </recommendedName>
    <alternativeName>
        <fullName evidence="8">Gamma-ECS</fullName>
        <shortName evidence="8">GCS</shortName>
    </alternativeName>
    <alternativeName>
        <fullName evidence="8">Gamma-glutamylcysteine synthetase</fullName>
    </alternativeName>
</protein>
<dbReference type="AlphaFoldDB" id="A0A2S5CLQ4"/>